<accession>A0A0F9C9S0</accession>
<dbReference type="AlphaFoldDB" id="A0A0F9C9S0"/>
<proteinExistence type="predicted"/>
<organism evidence="1">
    <name type="scientific">marine sediment metagenome</name>
    <dbReference type="NCBI Taxonomy" id="412755"/>
    <lineage>
        <taxon>unclassified sequences</taxon>
        <taxon>metagenomes</taxon>
        <taxon>ecological metagenomes</taxon>
    </lineage>
</organism>
<name>A0A0F9C9S0_9ZZZZ</name>
<sequence length="78" mass="9020">MIDMLPRLRIQERLVGCFRHGNPSILSVRTNPEVFRLATARKALSANERLRTILTSHTAAFDRTVMQLERNETFDHAE</sequence>
<reference evidence="1" key="1">
    <citation type="journal article" date="2015" name="Nature">
        <title>Complex archaea that bridge the gap between prokaryotes and eukaryotes.</title>
        <authorList>
            <person name="Spang A."/>
            <person name="Saw J.H."/>
            <person name="Jorgensen S.L."/>
            <person name="Zaremba-Niedzwiedzka K."/>
            <person name="Martijn J."/>
            <person name="Lind A.E."/>
            <person name="van Eijk R."/>
            <person name="Schleper C."/>
            <person name="Guy L."/>
            <person name="Ettema T.J."/>
        </authorList>
    </citation>
    <scope>NUCLEOTIDE SEQUENCE</scope>
</reference>
<comment type="caution">
    <text evidence="1">The sequence shown here is derived from an EMBL/GenBank/DDBJ whole genome shotgun (WGS) entry which is preliminary data.</text>
</comment>
<protein>
    <submittedName>
        <fullName evidence="1">Uncharacterized protein</fullName>
    </submittedName>
</protein>
<dbReference type="EMBL" id="LAZR01034229">
    <property type="protein sequence ID" value="KKL45884.1"/>
    <property type="molecule type" value="Genomic_DNA"/>
</dbReference>
<evidence type="ECO:0000313" key="1">
    <source>
        <dbReference type="EMBL" id="KKL45884.1"/>
    </source>
</evidence>
<gene>
    <name evidence="1" type="ORF">LCGC14_2351160</name>
</gene>